<dbReference type="InterPro" id="IPR011059">
    <property type="entry name" value="Metal-dep_hydrolase_composite"/>
</dbReference>
<dbReference type="AlphaFoldDB" id="A0A9Q7ARM8"/>
<evidence type="ECO:0000313" key="4">
    <source>
        <dbReference type="EMBL" id="QTX33482.1"/>
    </source>
</evidence>
<sequence>MIDLVLRNARLRGGEEVDIAVDGGIIRKVGPSLEERGRQEIDAEGRLTTPPLCDPHLHLDGVLSVGDPRFNRSGTLLEGIAIWGERKPRLTRQELVENAVEAVLWEFAGGVQFIRTHADVTDPTLLTLEALLEVKDRVKDLVDIQIVAFPQDGVYTFPEGEALMVRAMEMGADVVGGIPHNELTREDGIRDVELAFELARKYDALIDIHCDETGDDQSRFVEVMARLALVTGMGEKVTASHTTAMHNYNNDYAFKLLGIAERAKMNFITNPFDNSVLQNRTDGYPRRRGHTRVDEMVARGINVSIGHDSIMDPWYPLGKGSMLQAAHLLLHTAHMSGYEQIFSLFDMITVNSARTLQVESLYGIEAGRPANFVVFDAADEFEAIRLLPECLYVVRRGAVALRTRPAVRSLDLGPFRREIDFRRPSR</sequence>
<dbReference type="PANTHER" id="PTHR32027:SF0">
    <property type="entry name" value="CYTOSINE DEAMINASE"/>
    <property type="match status" value="1"/>
</dbReference>
<accession>A0A9Q7ARM8</accession>
<dbReference type="Gene3D" id="2.30.40.10">
    <property type="entry name" value="Urease, subunit C, domain 1"/>
    <property type="match status" value="1"/>
</dbReference>
<dbReference type="NCBIfam" id="NF005748">
    <property type="entry name" value="PRK07572.1"/>
    <property type="match status" value="1"/>
</dbReference>
<gene>
    <name evidence="4" type="primary">codA</name>
    <name evidence="4" type="ORF">KAR29_06350</name>
</gene>
<dbReference type="SUPFAM" id="SSF51338">
    <property type="entry name" value="Composite domain of metallo-dependent hydrolases"/>
    <property type="match status" value="1"/>
</dbReference>
<dbReference type="CDD" id="cd01293">
    <property type="entry name" value="Bact_CD"/>
    <property type="match status" value="1"/>
</dbReference>
<dbReference type="Pfam" id="PF07969">
    <property type="entry name" value="Amidohydro_3"/>
    <property type="match status" value="1"/>
</dbReference>
<evidence type="ECO:0000259" key="3">
    <source>
        <dbReference type="Pfam" id="PF07969"/>
    </source>
</evidence>
<dbReference type="EMBL" id="CP072943">
    <property type="protein sequence ID" value="QTX33482.1"/>
    <property type="molecule type" value="Genomic_DNA"/>
</dbReference>
<dbReference type="Gene3D" id="3.20.20.140">
    <property type="entry name" value="Metal-dependent hydrolases"/>
    <property type="match status" value="1"/>
</dbReference>
<protein>
    <submittedName>
        <fullName evidence="4">Cytosine deaminase</fullName>
    </submittedName>
</protein>
<reference evidence="5" key="1">
    <citation type="submission" date="2021-04" db="EMBL/GenBank/DDBJ databases">
        <title>A novel Synergistetes isolate from a pyrite-forming mixed culture.</title>
        <authorList>
            <person name="Bunk B."/>
            <person name="Sproer C."/>
            <person name="Spring S."/>
            <person name="Pester M."/>
        </authorList>
    </citation>
    <scope>NUCLEOTIDE SEQUENCE [LARGE SCALE GENOMIC DNA]</scope>
    <source>
        <strain evidence="5">J.5.4.2-T.3.5.2</strain>
    </source>
</reference>
<dbReference type="InterPro" id="IPR013108">
    <property type="entry name" value="Amidohydro_3"/>
</dbReference>
<keyword evidence="5" id="KW-1185">Reference proteome</keyword>
<dbReference type="SUPFAM" id="SSF51556">
    <property type="entry name" value="Metallo-dependent hydrolases"/>
    <property type="match status" value="1"/>
</dbReference>
<evidence type="ECO:0000313" key="5">
    <source>
        <dbReference type="Proteomes" id="UP000671879"/>
    </source>
</evidence>
<organism evidence="4 5">
    <name type="scientific">Aminithiophilus ramosus</name>
    <dbReference type="NCBI Taxonomy" id="3029084"/>
    <lineage>
        <taxon>Bacteria</taxon>
        <taxon>Thermotogati</taxon>
        <taxon>Synergistota</taxon>
        <taxon>Synergistia</taxon>
        <taxon>Synergistales</taxon>
        <taxon>Aminithiophilaceae</taxon>
        <taxon>Aminithiophilus</taxon>
    </lineage>
</organism>
<dbReference type="Proteomes" id="UP000671879">
    <property type="component" value="Chromosome"/>
</dbReference>
<dbReference type="PANTHER" id="PTHR32027">
    <property type="entry name" value="CYTOSINE DEAMINASE"/>
    <property type="match status" value="1"/>
</dbReference>
<proteinExistence type="predicted"/>
<feature type="domain" description="Amidohydrolase 3" evidence="3">
    <location>
        <begin position="39"/>
        <end position="399"/>
    </location>
</feature>
<dbReference type="KEGG" id="aram:KAR29_06350"/>
<dbReference type="FunFam" id="3.20.20.140:FF:000019">
    <property type="entry name" value="Cytosine deaminase"/>
    <property type="match status" value="1"/>
</dbReference>
<dbReference type="RefSeq" id="WP_274374771.1">
    <property type="nucleotide sequence ID" value="NZ_CP072943.1"/>
</dbReference>
<evidence type="ECO:0000256" key="1">
    <source>
        <dbReference type="ARBA" id="ARBA00022723"/>
    </source>
</evidence>
<dbReference type="GO" id="GO:0035888">
    <property type="term" value="F:isoguanine deaminase activity"/>
    <property type="evidence" value="ECO:0007669"/>
    <property type="project" value="TreeGrafter"/>
</dbReference>
<evidence type="ECO:0000256" key="2">
    <source>
        <dbReference type="ARBA" id="ARBA00022801"/>
    </source>
</evidence>
<dbReference type="GO" id="GO:0006209">
    <property type="term" value="P:cytosine catabolic process"/>
    <property type="evidence" value="ECO:0007669"/>
    <property type="project" value="TreeGrafter"/>
</dbReference>
<keyword evidence="2" id="KW-0378">Hydrolase</keyword>
<dbReference type="InterPro" id="IPR052349">
    <property type="entry name" value="Metallo-hydrolase_Enzymes"/>
</dbReference>
<dbReference type="NCBIfam" id="NF006685">
    <property type="entry name" value="PRK09230.1"/>
    <property type="match status" value="1"/>
</dbReference>
<dbReference type="GO" id="GO:0004131">
    <property type="term" value="F:cytosine deaminase activity"/>
    <property type="evidence" value="ECO:0007669"/>
    <property type="project" value="TreeGrafter"/>
</dbReference>
<keyword evidence="1" id="KW-0479">Metal-binding</keyword>
<dbReference type="InterPro" id="IPR032466">
    <property type="entry name" value="Metal_Hydrolase"/>
</dbReference>
<name>A0A9Q7ARM8_9BACT</name>
<dbReference type="GO" id="GO:0046872">
    <property type="term" value="F:metal ion binding"/>
    <property type="evidence" value="ECO:0007669"/>
    <property type="project" value="UniProtKB-KW"/>
</dbReference>